<keyword evidence="2" id="KW-0808">Transferase</keyword>
<name>A0A7V6CMQ5_UNCW3</name>
<dbReference type="InterPro" id="IPR022496">
    <property type="entry name" value="T6A_TsaB"/>
</dbReference>
<proteinExistence type="predicted"/>
<evidence type="ECO:0000259" key="1">
    <source>
        <dbReference type="Pfam" id="PF00814"/>
    </source>
</evidence>
<gene>
    <name evidence="2" type="primary">tsaB</name>
    <name evidence="2" type="ORF">ENV79_02065</name>
</gene>
<dbReference type="Gene3D" id="3.30.420.40">
    <property type="match status" value="2"/>
</dbReference>
<dbReference type="EMBL" id="DTHS01000016">
    <property type="protein sequence ID" value="HHR48416.1"/>
    <property type="molecule type" value="Genomic_DNA"/>
</dbReference>
<organism evidence="2">
    <name type="scientific">candidate division WOR-3 bacterium</name>
    <dbReference type="NCBI Taxonomy" id="2052148"/>
    <lineage>
        <taxon>Bacteria</taxon>
        <taxon>Bacteria division WOR-3</taxon>
    </lineage>
</organism>
<dbReference type="InterPro" id="IPR000905">
    <property type="entry name" value="Gcp-like_dom"/>
</dbReference>
<reference evidence="2" key="1">
    <citation type="journal article" date="2020" name="mSystems">
        <title>Genome- and Community-Level Interaction Insights into Carbon Utilization and Element Cycling Functions of Hydrothermarchaeota in Hydrothermal Sediment.</title>
        <authorList>
            <person name="Zhou Z."/>
            <person name="Liu Y."/>
            <person name="Xu W."/>
            <person name="Pan J."/>
            <person name="Luo Z.H."/>
            <person name="Li M."/>
        </authorList>
    </citation>
    <scope>NUCLEOTIDE SEQUENCE [LARGE SCALE GENOMIC DNA]</scope>
    <source>
        <strain evidence="2">SpSt-791</strain>
    </source>
</reference>
<protein>
    <submittedName>
        <fullName evidence="2">tRNA (Adenosine(37)-N6)-threonylcarbamoyltransferase complex dimerization subunit type 1 TsaB</fullName>
    </submittedName>
</protein>
<dbReference type="Pfam" id="PF00814">
    <property type="entry name" value="TsaD"/>
    <property type="match status" value="1"/>
</dbReference>
<dbReference type="SUPFAM" id="SSF53067">
    <property type="entry name" value="Actin-like ATPase domain"/>
    <property type="match status" value="2"/>
</dbReference>
<evidence type="ECO:0000313" key="2">
    <source>
        <dbReference type="EMBL" id="HHR48416.1"/>
    </source>
</evidence>
<dbReference type="NCBIfam" id="TIGR03725">
    <property type="entry name" value="T6A_YeaZ"/>
    <property type="match status" value="1"/>
</dbReference>
<dbReference type="AlphaFoldDB" id="A0A7V6CMQ5"/>
<dbReference type="InterPro" id="IPR043129">
    <property type="entry name" value="ATPase_NBD"/>
</dbReference>
<dbReference type="GO" id="GO:0016740">
    <property type="term" value="F:transferase activity"/>
    <property type="evidence" value="ECO:0007669"/>
    <property type="project" value="UniProtKB-KW"/>
</dbReference>
<accession>A0A7V6CMQ5</accession>
<feature type="domain" description="Gcp-like" evidence="1">
    <location>
        <begin position="31"/>
        <end position="135"/>
    </location>
</feature>
<sequence>MIVALETSSPNCEITFLKEEKEILTIFADTHSKHEKNLITFFDWAFKYLKITIKEIELIGISIGPGNFTALRVGLATALGIAYPHNILVKAINTLDALYFTSLFYFSYLKDKKILVVSDAKRESLYAALYQNEEKIGNYQLVAINKLSTIFKEEEIDFVCGNALLSYPQLFENFKKINIYYPKAKIIGLLAKKAKEAQKLDSLFSLSPFYLKEPDIRK</sequence>
<dbReference type="GO" id="GO:0002949">
    <property type="term" value="P:tRNA threonylcarbamoyladenosine modification"/>
    <property type="evidence" value="ECO:0007669"/>
    <property type="project" value="InterPro"/>
</dbReference>
<comment type="caution">
    <text evidence="2">The sequence shown here is derived from an EMBL/GenBank/DDBJ whole genome shotgun (WGS) entry which is preliminary data.</text>
</comment>